<protein>
    <submittedName>
        <fullName evidence="3">DNA cross-link repair 1A protein</fullName>
    </submittedName>
</protein>
<evidence type="ECO:0000259" key="2">
    <source>
        <dbReference type="SMART" id="SM00849"/>
    </source>
</evidence>
<dbReference type="InterPro" id="IPR001279">
    <property type="entry name" value="Metallo-B-lactamas"/>
</dbReference>
<dbReference type="SMART" id="SM00849">
    <property type="entry name" value="Lactamase_B"/>
    <property type="match status" value="1"/>
</dbReference>
<name>A0A067RAY3_ZOONE</name>
<gene>
    <name evidence="3" type="ORF">L798_10432</name>
</gene>
<feature type="domain" description="Metallo-beta-lactamase" evidence="2">
    <location>
        <begin position="197"/>
        <end position="366"/>
    </location>
</feature>
<dbReference type="PANTHER" id="PTHR23240:SF6">
    <property type="entry name" value="DNA CROSS-LINK REPAIR 1A PROTEIN"/>
    <property type="match status" value="1"/>
</dbReference>
<sequence>MLAVGTALPDTEVGDVMISLCKCSKTMQVNCSLSQEHTTIFSDERVTKKKELESKFFSNVKELKLPYNRSKKEVAEVPHRQMSITSYFQSSRSERSSADGGTKGVKSTNSSVVASQDSHFFKPYDLNTARKDYVGNSCDVPNHNKEFVVTHWKQLLHGMKQKGLSTMNVINDSSLTITSNSHTSASSLHSLQQYSGKKTCPYYKRIPDTSFVVDAFQYGIIPGISHYFLSHFHSDHYGGLRKSFSKPIYCSRITAALVKMKLRVDERYLHVLDLDVPQNINDVLVTSMDANHCPGSVMFLFQLQDGRNFLHVGDFRADPKMESYPCFWNSEIDKLYLDTTYCDPRYSFPVQSETITRVVELAKEHHRMVPSTLFVCGTYTLGRFYICFWMWPALAQWITSEDMTKYILKKMCMKVKH</sequence>
<dbReference type="EMBL" id="KK852815">
    <property type="protein sequence ID" value="KDR15807.1"/>
    <property type="molecule type" value="Genomic_DNA"/>
</dbReference>
<dbReference type="GO" id="GO:0035312">
    <property type="term" value="F:5'-3' DNA exonuclease activity"/>
    <property type="evidence" value="ECO:0007669"/>
    <property type="project" value="TreeGrafter"/>
</dbReference>
<organism evidence="3 4">
    <name type="scientific">Zootermopsis nevadensis</name>
    <name type="common">Dampwood termite</name>
    <dbReference type="NCBI Taxonomy" id="136037"/>
    <lineage>
        <taxon>Eukaryota</taxon>
        <taxon>Metazoa</taxon>
        <taxon>Ecdysozoa</taxon>
        <taxon>Arthropoda</taxon>
        <taxon>Hexapoda</taxon>
        <taxon>Insecta</taxon>
        <taxon>Pterygota</taxon>
        <taxon>Neoptera</taxon>
        <taxon>Polyneoptera</taxon>
        <taxon>Dictyoptera</taxon>
        <taxon>Blattodea</taxon>
        <taxon>Blattoidea</taxon>
        <taxon>Termitoidae</taxon>
        <taxon>Termopsidae</taxon>
        <taxon>Zootermopsis</taxon>
    </lineage>
</organism>
<evidence type="ECO:0000313" key="4">
    <source>
        <dbReference type="Proteomes" id="UP000027135"/>
    </source>
</evidence>
<evidence type="ECO:0000256" key="1">
    <source>
        <dbReference type="SAM" id="MobiDB-lite"/>
    </source>
</evidence>
<dbReference type="Gene3D" id="3.60.15.10">
    <property type="entry name" value="Ribonuclease Z/Hydroxyacylglutathione hydrolase-like"/>
    <property type="match status" value="1"/>
</dbReference>
<dbReference type="STRING" id="136037.A0A067RAY3"/>
<dbReference type="Gene3D" id="3.40.50.12650">
    <property type="match status" value="1"/>
</dbReference>
<dbReference type="InParanoid" id="A0A067RAY3"/>
<reference evidence="3 4" key="1">
    <citation type="journal article" date="2014" name="Nat. Commun.">
        <title>Molecular traces of alternative social organization in a termite genome.</title>
        <authorList>
            <person name="Terrapon N."/>
            <person name="Li C."/>
            <person name="Robertson H.M."/>
            <person name="Ji L."/>
            <person name="Meng X."/>
            <person name="Booth W."/>
            <person name="Chen Z."/>
            <person name="Childers C.P."/>
            <person name="Glastad K.M."/>
            <person name="Gokhale K."/>
            <person name="Gowin J."/>
            <person name="Gronenberg W."/>
            <person name="Hermansen R.A."/>
            <person name="Hu H."/>
            <person name="Hunt B.G."/>
            <person name="Huylmans A.K."/>
            <person name="Khalil S.M."/>
            <person name="Mitchell R.D."/>
            <person name="Munoz-Torres M.C."/>
            <person name="Mustard J.A."/>
            <person name="Pan H."/>
            <person name="Reese J.T."/>
            <person name="Scharf M.E."/>
            <person name="Sun F."/>
            <person name="Vogel H."/>
            <person name="Xiao J."/>
            <person name="Yang W."/>
            <person name="Yang Z."/>
            <person name="Yang Z."/>
            <person name="Zhou J."/>
            <person name="Zhu J."/>
            <person name="Brent C.S."/>
            <person name="Elsik C.G."/>
            <person name="Goodisman M.A."/>
            <person name="Liberles D.A."/>
            <person name="Roe R.M."/>
            <person name="Vargo E.L."/>
            <person name="Vilcinskas A."/>
            <person name="Wang J."/>
            <person name="Bornberg-Bauer E."/>
            <person name="Korb J."/>
            <person name="Zhang G."/>
            <person name="Liebig J."/>
        </authorList>
    </citation>
    <scope>NUCLEOTIDE SEQUENCE [LARGE SCALE GENOMIC DNA]</scope>
    <source>
        <tissue evidence="3">Whole organism</tissue>
    </source>
</reference>
<accession>A0A067RAY3</accession>
<dbReference type="Proteomes" id="UP000027135">
    <property type="component" value="Unassembled WGS sequence"/>
</dbReference>
<proteinExistence type="predicted"/>
<keyword evidence="4" id="KW-1185">Reference proteome</keyword>
<dbReference type="InterPro" id="IPR036866">
    <property type="entry name" value="RibonucZ/Hydroxyglut_hydro"/>
</dbReference>
<dbReference type="GO" id="GO:0031123">
    <property type="term" value="P:RNA 3'-end processing"/>
    <property type="evidence" value="ECO:0007669"/>
    <property type="project" value="UniProtKB-ARBA"/>
</dbReference>
<dbReference type="AlphaFoldDB" id="A0A067RAY3"/>
<dbReference type="FunFam" id="3.60.15.10:FF:000010">
    <property type="entry name" value="DNA cross-link repair 1A"/>
    <property type="match status" value="1"/>
</dbReference>
<dbReference type="eggNOG" id="KOG1361">
    <property type="taxonomic scope" value="Eukaryota"/>
</dbReference>
<evidence type="ECO:0000313" key="3">
    <source>
        <dbReference type="EMBL" id="KDR15807.1"/>
    </source>
</evidence>
<dbReference type="GO" id="GO:0036297">
    <property type="term" value="P:interstrand cross-link repair"/>
    <property type="evidence" value="ECO:0007669"/>
    <property type="project" value="TreeGrafter"/>
</dbReference>
<dbReference type="GO" id="GO:0006303">
    <property type="term" value="P:double-strand break repair via nonhomologous end joining"/>
    <property type="evidence" value="ECO:0007669"/>
    <property type="project" value="TreeGrafter"/>
</dbReference>
<dbReference type="SUPFAM" id="SSF56281">
    <property type="entry name" value="Metallo-hydrolase/oxidoreductase"/>
    <property type="match status" value="1"/>
</dbReference>
<dbReference type="PANTHER" id="PTHR23240">
    <property type="entry name" value="DNA CROSS-LINK REPAIR PROTEIN PSO2/SNM1-RELATED"/>
    <property type="match status" value="1"/>
</dbReference>
<dbReference type="GO" id="GO:0003684">
    <property type="term" value="F:damaged DNA binding"/>
    <property type="evidence" value="ECO:0007669"/>
    <property type="project" value="TreeGrafter"/>
</dbReference>
<dbReference type="CDD" id="cd16273">
    <property type="entry name" value="SNM1A-1C-like_MBL-fold"/>
    <property type="match status" value="1"/>
</dbReference>
<feature type="region of interest" description="Disordered" evidence="1">
    <location>
        <begin position="87"/>
        <end position="110"/>
    </location>
</feature>